<name>A0A073IMY1_9RHOB</name>
<dbReference type="Proteomes" id="UP000027734">
    <property type="component" value="Unassembled WGS sequence"/>
</dbReference>
<evidence type="ECO:0000256" key="2">
    <source>
        <dbReference type="ARBA" id="ARBA00022617"/>
    </source>
</evidence>
<dbReference type="PANTHER" id="PTHR11961">
    <property type="entry name" value="CYTOCHROME C"/>
    <property type="match status" value="1"/>
</dbReference>
<evidence type="ECO:0000256" key="6">
    <source>
        <dbReference type="PROSITE-ProRule" id="PRU00433"/>
    </source>
</evidence>
<feature type="domain" description="Cytochrome c" evidence="7">
    <location>
        <begin position="66"/>
        <end position="166"/>
    </location>
</feature>
<dbReference type="PROSITE" id="PS51007">
    <property type="entry name" value="CYTC"/>
    <property type="match status" value="1"/>
</dbReference>
<organism evidence="8 9">
    <name type="scientific">Sulfitobacter donghicola DSW-25 = KCTC 12864 = JCM 14565</name>
    <dbReference type="NCBI Taxonomy" id="1300350"/>
    <lineage>
        <taxon>Bacteria</taxon>
        <taxon>Pseudomonadati</taxon>
        <taxon>Pseudomonadota</taxon>
        <taxon>Alphaproteobacteria</taxon>
        <taxon>Rhodobacterales</taxon>
        <taxon>Roseobacteraceae</taxon>
        <taxon>Sulfitobacter</taxon>
    </lineage>
</organism>
<evidence type="ECO:0000256" key="4">
    <source>
        <dbReference type="ARBA" id="ARBA00022982"/>
    </source>
</evidence>
<evidence type="ECO:0000256" key="3">
    <source>
        <dbReference type="ARBA" id="ARBA00022723"/>
    </source>
</evidence>
<comment type="caution">
    <text evidence="8">The sequence shown here is derived from an EMBL/GenBank/DDBJ whole genome shotgun (WGS) entry which is preliminary data.</text>
</comment>
<keyword evidence="3 6" id="KW-0479">Metal-binding</keyword>
<keyword evidence="5 6" id="KW-0408">Iron</keyword>
<keyword evidence="4" id="KW-0249">Electron transport</keyword>
<dbReference type="eggNOG" id="COG3474">
    <property type="taxonomic scope" value="Bacteria"/>
</dbReference>
<evidence type="ECO:0000256" key="5">
    <source>
        <dbReference type="ARBA" id="ARBA00023004"/>
    </source>
</evidence>
<gene>
    <name evidence="8" type="ORF">DSW25_03300</name>
</gene>
<dbReference type="InterPro" id="IPR009056">
    <property type="entry name" value="Cyt_c-like_dom"/>
</dbReference>
<sequence length="167" mass="17566">MDTMTLTKVAAGVIGAWLVLLLAKWGGEGVYHPHAHGEQSYVIEIEGAEPAEAEAEIPFEELMASASADKGAKVFRKCTACHKVEDGANATGPFLFNVVGRDIGAAAGFSGYSSGLAGKGEAWTIENLNGFLTKPSEWAPGTTMGFAGLKKPEDRANVIAYLQSFSN</sequence>
<dbReference type="RefSeq" id="WP_025059339.1">
    <property type="nucleotide sequence ID" value="NZ_JAMC01000001.1"/>
</dbReference>
<evidence type="ECO:0000256" key="1">
    <source>
        <dbReference type="ARBA" id="ARBA00022448"/>
    </source>
</evidence>
<dbReference type="OrthoDB" id="9805828at2"/>
<dbReference type="GO" id="GO:0009055">
    <property type="term" value="F:electron transfer activity"/>
    <property type="evidence" value="ECO:0007669"/>
    <property type="project" value="InterPro"/>
</dbReference>
<keyword evidence="1" id="KW-0813">Transport</keyword>
<dbReference type="GO" id="GO:0046872">
    <property type="term" value="F:metal ion binding"/>
    <property type="evidence" value="ECO:0007669"/>
    <property type="project" value="UniProtKB-KW"/>
</dbReference>
<dbReference type="PRINTS" id="PR00604">
    <property type="entry name" value="CYTCHRMECIAB"/>
</dbReference>
<dbReference type="InterPro" id="IPR002327">
    <property type="entry name" value="Cyt_c_1A/1B"/>
</dbReference>
<evidence type="ECO:0000313" key="8">
    <source>
        <dbReference type="EMBL" id="KEJ90935.1"/>
    </source>
</evidence>
<dbReference type="STRING" id="1300350.Z948_1952"/>
<dbReference type="EMBL" id="JAMC01000001">
    <property type="protein sequence ID" value="KEJ90935.1"/>
    <property type="molecule type" value="Genomic_DNA"/>
</dbReference>
<dbReference type="AlphaFoldDB" id="A0A073IMY1"/>
<dbReference type="GO" id="GO:0020037">
    <property type="term" value="F:heme binding"/>
    <property type="evidence" value="ECO:0007669"/>
    <property type="project" value="InterPro"/>
</dbReference>
<accession>A0A073IMY1</accession>
<dbReference type="SUPFAM" id="SSF46626">
    <property type="entry name" value="Cytochrome c"/>
    <property type="match status" value="1"/>
</dbReference>
<dbReference type="Gene3D" id="1.10.760.10">
    <property type="entry name" value="Cytochrome c-like domain"/>
    <property type="match status" value="1"/>
</dbReference>
<dbReference type="Pfam" id="PF00034">
    <property type="entry name" value="Cytochrom_C"/>
    <property type="match status" value="1"/>
</dbReference>
<proteinExistence type="predicted"/>
<protein>
    <submittedName>
        <fullName evidence="8">Cytochrome C</fullName>
    </submittedName>
</protein>
<reference evidence="8 9" key="1">
    <citation type="submission" date="2014-01" db="EMBL/GenBank/DDBJ databases">
        <title>Sulfitobacter donghicola JCM 14565 Genome Sequencing.</title>
        <authorList>
            <person name="Lai Q."/>
            <person name="Hong Z."/>
        </authorList>
    </citation>
    <scope>NUCLEOTIDE SEQUENCE [LARGE SCALE GENOMIC DNA]</scope>
    <source>
        <strain evidence="8 9">JCM 14565</strain>
    </source>
</reference>
<keyword evidence="2 6" id="KW-0349">Heme</keyword>
<evidence type="ECO:0000313" key="9">
    <source>
        <dbReference type="Proteomes" id="UP000027734"/>
    </source>
</evidence>
<dbReference type="InterPro" id="IPR036909">
    <property type="entry name" value="Cyt_c-like_dom_sf"/>
</dbReference>
<evidence type="ECO:0000259" key="7">
    <source>
        <dbReference type="PROSITE" id="PS51007"/>
    </source>
</evidence>
<keyword evidence="9" id="KW-1185">Reference proteome</keyword>